<dbReference type="InterPro" id="IPR009683">
    <property type="entry name" value="Extensin-like_C"/>
</dbReference>
<feature type="region of interest" description="Disordered" evidence="1">
    <location>
        <begin position="1"/>
        <end position="66"/>
    </location>
</feature>
<dbReference type="RefSeq" id="WP_260349235.1">
    <property type="nucleotide sequence ID" value="NZ_JAOAOS010000009.1"/>
</dbReference>
<feature type="compositionally biased region" description="Pro residues" evidence="1">
    <location>
        <begin position="51"/>
        <end position="61"/>
    </location>
</feature>
<evidence type="ECO:0000313" key="4">
    <source>
        <dbReference type="Proteomes" id="UP001595976"/>
    </source>
</evidence>
<dbReference type="Pfam" id="PF06904">
    <property type="entry name" value="Extensin-like_C"/>
    <property type="match status" value="1"/>
</dbReference>
<gene>
    <name evidence="3" type="ORF">ACFPK2_15110</name>
</gene>
<feature type="domain" description="Extensin-like C-terminal" evidence="2">
    <location>
        <begin position="69"/>
        <end position="257"/>
    </location>
</feature>
<sequence length="257" mass="26576">MLGAPASGQAPARTEPALSRQLPPRRPAELGPPAAAKPAQPPAESGDRPAQPAPAGSPPPAAEAGEASCLASLAAIPGNNVEAADPKLAQGDPACRVSEPVVVKALALRASEKQQSVAFEPPVTVSCALAKVVADWVRDSVQPLVRGHFENDLTALRVGGGHECRRRNHASEGPVSEHATGRALDIFAFRVGDGKAAVQVVVEKPQGLVQNSFLTAIRQSACGAFTTALGPGSDAAHANHLHVDIQERRSRATHFCQ</sequence>
<evidence type="ECO:0000259" key="2">
    <source>
        <dbReference type="Pfam" id="PF06904"/>
    </source>
</evidence>
<keyword evidence="4" id="KW-1185">Reference proteome</keyword>
<protein>
    <submittedName>
        <fullName evidence="3">Extensin family protein</fullName>
    </submittedName>
</protein>
<organism evidence="3 4">
    <name type="scientific">Bosea minatitlanensis</name>
    <dbReference type="NCBI Taxonomy" id="128782"/>
    <lineage>
        <taxon>Bacteria</taxon>
        <taxon>Pseudomonadati</taxon>
        <taxon>Pseudomonadota</taxon>
        <taxon>Alphaproteobacteria</taxon>
        <taxon>Hyphomicrobiales</taxon>
        <taxon>Boseaceae</taxon>
        <taxon>Bosea</taxon>
    </lineage>
</organism>
<comment type="caution">
    <text evidence="3">The sequence shown here is derived from an EMBL/GenBank/DDBJ whole genome shotgun (WGS) entry which is preliminary data.</text>
</comment>
<evidence type="ECO:0000313" key="3">
    <source>
        <dbReference type="EMBL" id="MFC5294315.1"/>
    </source>
</evidence>
<evidence type="ECO:0000256" key="1">
    <source>
        <dbReference type="SAM" id="MobiDB-lite"/>
    </source>
</evidence>
<name>A0ABW0F727_9HYPH</name>
<dbReference type="Proteomes" id="UP001595976">
    <property type="component" value="Unassembled WGS sequence"/>
</dbReference>
<reference evidence="4" key="1">
    <citation type="journal article" date="2019" name="Int. J. Syst. Evol. Microbiol.">
        <title>The Global Catalogue of Microorganisms (GCM) 10K type strain sequencing project: providing services to taxonomists for standard genome sequencing and annotation.</title>
        <authorList>
            <consortium name="The Broad Institute Genomics Platform"/>
            <consortium name="The Broad Institute Genome Sequencing Center for Infectious Disease"/>
            <person name="Wu L."/>
            <person name="Ma J."/>
        </authorList>
    </citation>
    <scope>NUCLEOTIDE SEQUENCE [LARGE SCALE GENOMIC DNA]</scope>
    <source>
        <strain evidence="4">CGMCC 1.15643</strain>
    </source>
</reference>
<dbReference type="EMBL" id="JBHSLI010000006">
    <property type="protein sequence ID" value="MFC5294315.1"/>
    <property type="molecule type" value="Genomic_DNA"/>
</dbReference>
<proteinExistence type="predicted"/>
<accession>A0ABW0F727</accession>